<proteinExistence type="predicted"/>
<dbReference type="Proteomes" id="UP001056291">
    <property type="component" value="Chromosome"/>
</dbReference>
<sequence>MTDKIQMNVRVTIGQKDVLSKVLDILRDDGNGERVEDLEKWLSGFANLKNGDLEKIIAKRDERIFEIEERLAKLEQKMLKQRPN</sequence>
<evidence type="ECO:0000313" key="2">
    <source>
        <dbReference type="Proteomes" id="UP001056291"/>
    </source>
</evidence>
<organism evidence="1 2">
    <name type="scientific">Sneathiella marina</name>
    <dbReference type="NCBI Taxonomy" id="2950108"/>
    <lineage>
        <taxon>Bacteria</taxon>
        <taxon>Pseudomonadati</taxon>
        <taxon>Pseudomonadota</taxon>
        <taxon>Alphaproteobacteria</taxon>
        <taxon>Sneathiellales</taxon>
        <taxon>Sneathiellaceae</taxon>
        <taxon>Sneathiella</taxon>
    </lineage>
</organism>
<gene>
    <name evidence="1" type="ORF">NBZ79_09950</name>
</gene>
<dbReference type="RefSeq" id="WP_251932232.1">
    <property type="nucleotide sequence ID" value="NZ_CP098747.1"/>
</dbReference>
<evidence type="ECO:0000313" key="1">
    <source>
        <dbReference type="EMBL" id="USG59511.1"/>
    </source>
</evidence>
<dbReference type="EMBL" id="CP098747">
    <property type="protein sequence ID" value="USG59511.1"/>
    <property type="molecule type" value="Genomic_DNA"/>
</dbReference>
<protein>
    <recommendedName>
        <fullName evidence="3">Pyrroline-5-carboxylate reductase</fullName>
    </recommendedName>
</protein>
<evidence type="ECO:0008006" key="3">
    <source>
        <dbReference type="Google" id="ProtNLM"/>
    </source>
</evidence>
<keyword evidence="2" id="KW-1185">Reference proteome</keyword>
<accession>A0ABY4VX56</accession>
<name>A0ABY4VX56_9PROT</name>
<reference evidence="1" key="1">
    <citation type="submission" date="2022-06" db="EMBL/GenBank/DDBJ databases">
        <title>Sneathiella actinostolidae sp. nov., isolated from a sea anemonein the Western Pacific Ocean.</title>
        <authorList>
            <person name="Wei M.J."/>
        </authorList>
    </citation>
    <scope>NUCLEOTIDE SEQUENCE</scope>
    <source>
        <strain evidence="1">PHK-P5</strain>
    </source>
</reference>